<evidence type="ECO:0000313" key="3">
    <source>
        <dbReference type="Proteomes" id="UP000283077"/>
    </source>
</evidence>
<proteinExistence type="predicted"/>
<dbReference type="OrthoDB" id="9799416at2"/>
<feature type="compositionally biased region" description="Polar residues" evidence="1">
    <location>
        <begin position="116"/>
        <end position="130"/>
    </location>
</feature>
<dbReference type="RefSeq" id="WP_127699933.1">
    <property type="nucleotide sequence ID" value="NZ_SACS01000015.1"/>
</dbReference>
<reference evidence="2 3" key="1">
    <citation type="submission" date="2019-01" db="EMBL/GenBank/DDBJ databases">
        <authorList>
            <person name="Chen W.-M."/>
        </authorList>
    </citation>
    <scope>NUCLEOTIDE SEQUENCE [LARGE SCALE GENOMIC DNA]</scope>
    <source>
        <strain evidence="2 3">KYPC3</strain>
    </source>
</reference>
<comment type="caution">
    <text evidence="2">The sequence shown here is derived from an EMBL/GenBank/DDBJ whole genome shotgun (WGS) entry which is preliminary data.</text>
</comment>
<dbReference type="InterPro" id="IPR022172">
    <property type="entry name" value="DUF3703"/>
</dbReference>
<organism evidence="2 3">
    <name type="scientific">Rheinheimera riviphila</name>
    <dbReference type="NCBI Taxonomy" id="1834037"/>
    <lineage>
        <taxon>Bacteria</taxon>
        <taxon>Pseudomonadati</taxon>
        <taxon>Pseudomonadota</taxon>
        <taxon>Gammaproteobacteria</taxon>
        <taxon>Chromatiales</taxon>
        <taxon>Chromatiaceae</taxon>
        <taxon>Rheinheimera</taxon>
    </lineage>
</organism>
<protein>
    <submittedName>
        <fullName evidence="2">DUF3703 domain-containing protein</fullName>
    </submittedName>
</protein>
<name>A0A437QLX6_9GAMM</name>
<dbReference type="Pfam" id="PF12487">
    <property type="entry name" value="DUF3703"/>
    <property type="match status" value="1"/>
</dbReference>
<dbReference type="AlphaFoldDB" id="A0A437QLX6"/>
<sequence>MHQIQQHAYDQAMLQAQQAMAQQQWQSAMEQLKWAHVLGQLAVRPHVYTHWLMLVVEWRRHRFGAVVGQFIRMLLGAIGSALGKVPTGNTGDSDISMFQSLPIAPELQQIIDGNMADSTHSSANDTSTSGPHKDNPS</sequence>
<dbReference type="EMBL" id="SACS01000015">
    <property type="protein sequence ID" value="RVU35459.1"/>
    <property type="molecule type" value="Genomic_DNA"/>
</dbReference>
<dbReference type="Proteomes" id="UP000283077">
    <property type="component" value="Unassembled WGS sequence"/>
</dbReference>
<keyword evidence="3" id="KW-1185">Reference proteome</keyword>
<accession>A0A437QLX6</accession>
<evidence type="ECO:0000256" key="1">
    <source>
        <dbReference type="SAM" id="MobiDB-lite"/>
    </source>
</evidence>
<feature type="region of interest" description="Disordered" evidence="1">
    <location>
        <begin position="116"/>
        <end position="137"/>
    </location>
</feature>
<evidence type="ECO:0000313" key="2">
    <source>
        <dbReference type="EMBL" id="RVU35459.1"/>
    </source>
</evidence>
<gene>
    <name evidence="2" type="ORF">EOE67_13870</name>
</gene>